<evidence type="ECO:0000256" key="7">
    <source>
        <dbReference type="SAM" id="MobiDB-lite"/>
    </source>
</evidence>
<keyword evidence="3" id="KW-0479">Metal-binding</keyword>
<feature type="compositionally biased region" description="Basic and acidic residues" evidence="7">
    <location>
        <begin position="298"/>
        <end position="308"/>
    </location>
</feature>
<evidence type="ECO:0000256" key="4">
    <source>
        <dbReference type="ARBA" id="ARBA00022801"/>
    </source>
</evidence>
<protein>
    <submittedName>
        <fullName evidence="9">NUDIX domain-containing protein</fullName>
    </submittedName>
</protein>
<dbReference type="InterPro" id="IPR015797">
    <property type="entry name" value="NUDIX_hydrolase-like_dom_sf"/>
</dbReference>
<evidence type="ECO:0000256" key="5">
    <source>
        <dbReference type="ARBA" id="ARBA00022842"/>
    </source>
</evidence>
<dbReference type="Proteomes" id="UP000791080">
    <property type="component" value="Unassembled WGS sequence"/>
</dbReference>
<accession>A0ABT1JJQ0</accession>
<comment type="cofactor">
    <cofactor evidence="2">
        <name>Mg(2+)</name>
        <dbReference type="ChEBI" id="CHEBI:18420"/>
    </cofactor>
</comment>
<dbReference type="PANTHER" id="PTHR12318:SF0">
    <property type="entry name" value="ACYL-COENZYME A DIPHOSPHATASE NUDT19"/>
    <property type="match status" value="1"/>
</dbReference>
<evidence type="ECO:0000256" key="2">
    <source>
        <dbReference type="ARBA" id="ARBA00001946"/>
    </source>
</evidence>
<name>A0ABT1JJQ0_ACTCY</name>
<reference evidence="9 10" key="2">
    <citation type="submission" date="2022-06" db="EMBL/GenBank/DDBJ databases">
        <title>Genomic Encyclopedia of Type Strains, Phase I: the one thousand microbial genomes (KMG-I) project.</title>
        <authorList>
            <person name="Kyrpides N."/>
        </authorList>
    </citation>
    <scope>NUCLEOTIDE SEQUENCE [LARGE SCALE GENOMIC DNA]</scope>
    <source>
        <strain evidence="9 10">DSM 43889</strain>
    </source>
</reference>
<keyword evidence="5" id="KW-0460">Magnesium</keyword>
<reference evidence="9 10" key="1">
    <citation type="submission" date="2013-07" db="EMBL/GenBank/DDBJ databases">
        <authorList>
            <consortium name="DOE Joint Genome Institute"/>
            <person name="Reeve W."/>
            <person name="Huntemann M."/>
            <person name="Han J."/>
            <person name="Chen A."/>
            <person name="Kyrpides N."/>
            <person name="Mavromatis K."/>
            <person name="Markowitz V."/>
            <person name="Palaniappan K."/>
            <person name="Ivanova N."/>
            <person name="Schaumberg A."/>
            <person name="Pati A."/>
            <person name="Liolios K."/>
            <person name="Nordberg H.P."/>
            <person name="Cantor M.N."/>
            <person name="Hua S.X."/>
            <person name="Woyke T."/>
        </authorList>
    </citation>
    <scope>NUCLEOTIDE SEQUENCE [LARGE SCALE GENOMIC DNA]</scope>
    <source>
        <strain evidence="9 10">DSM 43889</strain>
    </source>
</reference>
<evidence type="ECO:0000313" key="9">
    <source>
        <dbReference type="EMBL" id="MCP2332733.1"/>
    </source>
</evidence>
<dbReference type="PANTHER" id="PTHR12318">
    <property type="entry name" value="TESTOSTERONE-REGULATED PROTEIN RP2"/>
    <property type="match status" value="1"/>
</dbReference>
<dbReference type="Gene3D" id="3.90.79.10">
    <property type="entry name" value="Nucleoside Triphosphate Pyrophosphohydrolase"/>
    <property type="match status" value="1"/>
</dbReference>
<feature type="domain" description="Nudix hydrolase" evidence="8">
    <location>
        <begin position="28"/>
        <end position="234"/>
    </location>
</feature>
<evidence type="ECO:0000259" key="8">
    <source>
        <dbReference type="PROSITE" id="PS51462"/>
    </source>
</evidence>
<dbReference type="RefSeq" id="WP_253860222.1">
    <property type="nucleotide sequence ID" value="NZ_AUBJ02000001.1"/>
</dbReference>
<dbReference type="EMBL" id="AUBJ02000001">
    <property type="protein sequence ID" value="MCP2332733.1"/>
    <property type="molecule type" value="Genomic_DNA"/>
</dbReference>
<evidence type="ECO:0000313" key="10">
    <source>
        <dbReference type="Proteomes" id="UP000791080"/>
    </source>
</evidence>
<dbReference type="InterPro" id="IPR000086">
    <property type="entry name" value="NUDIX_hydrolase_dom"/>
</dbReference>
<gene>
    <name evidence="9" type="ORF">G443_003003</name>
</gene>
<evidence type="ECO:0000256" key="6">
    <source>
        <dbReference type="ARBA" id="ARBA00023211"/>
    </source>
</evidence>
<keyword evidence="4" id="KW-0378">Hydrolase</keyword>
<dbReference type="InterPro" id="IPR039121">
    <property type="entry name" value="NUDT19"/>
</dbReference>
<evidence type="ECO:0000256" key="1">
    <source>
        <dbReference type="ARBA" id="ARBA00001936"/>
    </source>
</evidence>
<feature type="region of interest" description="Disordered" evidence="7">
    <location>
        <begin position="276"/>
        <end position="308"/>
    </location>
</feature>
<comment type="cofactor">
    <cofactor evidence="1">
        <name>Mn(2+)</name>
        <dbReference type="ChEBI" id="CHEBI:29035"/>
    </cofactor>
</comment>
<comment type="caution">
    <text evidence="9">The sequence shown here is derived from an EMBL/GenBank/DDBJ whole genome shotgun (WGS) entry which is preliminary data.</text>
</comment>
<sequence length="308" mass="33335">MPPLPEPFDLPPELVDSLSAVPGRPPATPRDSASVVLVRDHPAGGVEVFLMRRAATMAFAPGMTVFPGGSVDGRDRVGGAVRAHWAGPAPEWWAERFGCAPDLAAALVSAAVRETFEETGVLLAGADDRDVVRDAGRYSSARPLLESGALSLGEFLAANELVLRADLLTPWANWVTPEVEARRHDTRFFLAELPPGQRADGRTSEAVQARWLTPAAALEEWRQGDRALLPPTWVTLSELADQDSVSSARRTPRVIGRTVPRIIREGGRLRVVVPEPSEGGRAVTRRGGPPRSGTSERMGGRRDRTAWW</sequence>
<dbReference type="CDD" id="cd18870">
    <property type="entry name" value="NUDIX_AcylCoAdiphos_Nudt19"/>
    <property type="match status" value="1"/>
</dbReference>
<dbReference type="SUPFAM" id="SSF55811">
    <property type="entry name" value="Nudix"/>
    <property type="match status" value="1"/>
</dbReference>
<dbReference type="PROSITE" id="PS51462">
    <property type="entry name" value="NUDIX"/>
    <property type="match status" value="1"/>
</dbReference>
<organism evidence="9 10">
    <name type="scientific">Actinoalloteichus caeruleus DSM 43889</name>
    <dbReference type="NCBI Taxonomy" id="1120930"/>
    <lineage>
        <taxon>Bacteria</taxon>
        <taxon>Bacillati</taxon>
        <taxon>Actinomycetota</taxon>
        <taxon>Actinomycetes</taxon>
        <taxon>Pseudonocardiales</taxon>
        <taxon>Pseudonocardiaceae</taxon>
        <taxon>Actinoalloteichus</taxon>
        <taxon>Actinoalloteichus cyanogriseus</taxon>
    </lineage>
</organism>
<keyword evidence="10" id="KW-1185">Reference proteome</keyword>
<evidence type="ECO:0000256" key="3">
    <source>
        <dbReference type="ARBA" id="ARBA00022723"/>
    </source>
</evidence>
<keyword evidence="6" id="KW-0464">Manganese</keyword>
<proteinExistence type="predicted"/>